<keyword evidence="3" id="KW-0456">Lyase</keyword>
<dbReference type="InterPro" id="IPR014748">
    <property type="entry name" value="Enoyl-CoA_hydra_C"/>
</dbReference>
<dbReference type="RefSeq" id="WP_075000126.1">
    <property type="nucleotide sequence ID" value="NZ_FOGO01000004.1"/>
</dbReference>
<evidence type="ECO:0000256" key="3">
    <source>
        <dbReference type="ARBA" id="ARBA00023239"/>
    </source>
</evidence>
<reference evidence="8" key="1">
    <citation type="submission" date="2016-10" db="EMBL/GenBank/DDBJ databases">
        <authorList>
            <person name="Varghese N."/>
            <person name="Submissions S."/>
        </authorList>
    </citation>
    <scope>NUCLEOTIDE SEQUENCE [LARGE SCALE GENOMIC DNA]</scope>
    <source>
        <strain evidence="8">CGMCC 4.6825</strain>
    </source>
</reference>
<dbReference type="CDD" id="cd06558">
    <property type="entry name" value="crotonase-like"/>
    <property type="match status" value="1"/>
</dbReference>
<dbReference type="PANTHER" id="PTHR11941">
    <property type="entry name" value="ENOYL-COA HYDRATASE-RELATED"/>
    <property type="match status" value="1"/>
</dbReference>
<dbReference type="Gene3D" id="3.90.226.10">
    <property type="entry name" value="2-enoyl-CoA Hydratase, Chain A, domain 1"/>
    <property type="match status" value="1"/>
</dbReference>
<name>A0A1H9SAV8_9ACTN</name>
<dbReference type="OrthoDB" id="9775794at2"/>
<proteinExistence type="inferred from homology"/>
<dbReference type="Proteomes" id="UP000182841">
    <property type="component" value="Unassembled WGS sequence"/>
</dbReference>
<dbReference type="InterPro" id="IPR001753">
    <property type="entry name" value="Enoyl-CoA_hydra/iso"/>
</dbReference>
<dbReference type="Pfam" id="PF00378">
    <property type="entry name" value="ECH_1"/>
    <property type="match status" value="1"/>
</dbReference>
<sequence length="261" mass="27663">MTPVRLDAHDGVLVITLDRPTANAVDAATSHALYEGFDRLRRDRTLRAAVVTGAGERFFCAGWDLKAAAGGEAVDADHGPGGFAGLTELFELDKPVIAAVNGLALGGGFELALAADLIVADAHAEFALPEVKLGLIADSGGVLRLPRRLPRAVATELLLTGRRLGAVEAAGWGLVNEVAERPDTALERALALAHTLREGAPLAVAAVKEVLRVTEHLGVEDAYARMRHTHLPRYRAMLNSDDALEGPRAFAEKRSPHWTGA</sequence>
<evidence type="ECO:0000256" key="4">
    <source>
        <dbReference type="ARBA" id="ARBA00023709"/>
    </source>
</evidence>
<dbReference type="FunFam" id="3.90.226.10:FF:000009">
    <property type="entry name" value="Carnitinyl-CoA dehydratase"/>
    <property type="match status" value="1"/>
</dbReference>
<gene>
    <name evidence="7" type="ORF">SAMN05421870_104355</name>
</gene>
<organism evidence="7 8">
    <name type="scientific">Streptomyces qinglanensis</name>
    <dbReference type="NCBI Taxonomy" id="943816"/>
    <lineage>
        <taxon>Bacteria</taxon>
        <taxon>Bacillati</taxon>
        <taxon>Actinomycetota</taxon>
        <taxon>Actinomycetes</taxon>
        <taxon>Kitasatosporales</taxon>
        <taxon>Streptomycetaceae</taxon>
        <taxon>Streptomyces</taxon>
    </lineage>
</organism>
<dbReference type="InterPro" id="IPR029045">
    <property type="entry name" value="ClpP/crotonase-like_dom_sf"/>
</dbReference>
<dbReference type="EC" id="4.2.1.17" evidence="2"/>
<protein>
    <recommendedName>
        <fullName evidence="2">enoyl-CoA hydratase</fullName>
        <ecNumber evidence="2">4.2.1.17</ecNumber>
    </recommendedName>
</protein>
<comment type="similarity">
    <text evidence="1 6">Belongs to the enoyl-CoA hydratase/isomerase family.</text>
</comment>
<dbReference type="Gene3D" id="1.10.12.10">
    <property type="entry name" value="Lyase 2-enoyl-coa Hydratase, Chain A, domain 2"/>
    <property type="match status" value="1"/>
</dbReference>
<dbReference type="PROSITE" id="PS00166">
    <property type="entry name" value="ENOYL_COA_HYDRATASE"/>
    <property type="match status" value="1"/>
</dbReference>
<evidence type="ECO:0000256" key="6">
    <source>
        <dbReference type="RuleBase" id="RU003707"/>
    </source>
</evidence>
<evidence type="ECO:0000313" key="8">
    <source>
        <dbReference type="Proteomes" id="UP000182841"/>
    </source>
</evidence>
<evidence type="ECO:0000313" key="7">
    <source>
        <dbReference type="EMBL" id="SER81319.1"/>
    </source>
</evidence>
<evidence type="ECO:0000256" key="5">
    <source>
        <dbReference type="ARBA" id="ARBA00023717"/>
    </source>
</evidence>
<dbReference type="GO" id="GO:0004300">
    <property type="term" value="F:enoyl-CoA hydratase activity"/>
    <property type="evidence" value="ECO:0007669"/>
    <property type="project" value="UniProtKB-EC"/>
</dbReference>
<evidence type="ECO:0000256" key="1">
    <source>
        <dbReference type="ARBA" id="ARBA00005254"/>
    </source>
</evidence>
<keyword evidence="8" id="KW-1185">Reference proteome</keyword>
<dbReference type="EMBL" id="FOGO01000004">
    <property type="protein sequence ID" value="SER81319.1"/>
    <property type="molecule type" value="Genomic_DNA"/>
</dbReference>
<comment type="catalytic activity">
    <reaction evidence="5">
        <text>a 4-saturated-(3S)-3-hydroxyacyl-CoA = a (3E)-enoyl-CoA + H2O</text>
        <dbReference type="Rhea" id="RHEA:20724"/>
        <dbReference type="ChEBI" id="CHEBI:15377"/>
        <dbReference type="ChEBI" id="CHEBI:58521"/>
        <dbReference type="ChEBI" id="CHEBI:137480"/>
        <dbReference type="EC" id="4.2.1.17"/>
    </reaction>
</comment>
<dbReference type="PANTHER" id="PTHR11941:SF54">
    <property type="entry name" value="ENOYL-COA HYDRATASE, MITOCHONDRIAL"/>
    <property type="match status" value="1"/>
</dbReference>
<accession>A0A1H9SAV8</accession>
<dbReference type="AlphaFoldDB" id="A0A1H9SAV8"/>
<dbReference type="SUPFAM" id="SSF52096">
    <property type="entry name" value="ClpP/crotonase"/>
    <property type="match status" value="1"/>
</dbReference>
<dbReference type="GO" id="GO:0006635">
    <property type="term" value="P:fatty acid beta-oxidation"/>
    <property type="evidence" value="ECO:0007669"/>
    <property type="project" value="TreeGrafter"/>
</dbReference>
<evidence type="ECO:0000256" key="2">
    <source>
        <dbReference type="ARBA" id="ARBA00012076"/>
    </source>
</evidence>
<dbReference type="InterPro" id="IPR018376">
    <property type="entry name" value="Enoyl-CoA_hyd/isom_CS"/>
</dbReference>
<comment type="catalytic activity">
    <reaction evidence="4">
        <text>a (3S)-3-hydroxyacyl-CoA = a (2E)-enoyl-CoA + H2O</text>
        <dbReference type="Rhea" id="RHEA:16105"/>
        <dbReference type="ChEBI" id="CHEBI:15377"/>
        <dbReference type="ChEBI" id="CHEBI:57318"/>
        <dbReference type="ChEBI" id="CHEBI:58856"/>
        <dbReference type="EC" id="4.2.1.17"/>
    </reaction>
</comment>